<evidence type="ECO:0000256" key="1">
    <source>
        <dbReference type="SAM" id="SignalP"/>
    </source>
</evidence>
<dbReference type="Proteomes" id="UP001499988">
    <property type="component" value="Unassembled WGS sequence"/>
</dbReference>
<dbReference type="Pfam" id="PF10082">
    <property type="entry name" value="BBP2_2"/>
    <property type="match status" value="1"/>
</dbReference>
<dbReference type="RefSeq" id="WP_345335748.1">
    <property type="nucleotide sequence ID" value="NZ_BAABJZ010000084.1"/>
</dbReference>
<keyword evidence="3" id="KW-1185">Reference proteome</keyword>
<dbReference type="EMBL" id="BAABJZ010000084">
    <property type="protein sequence ID" value="GAA4890836.1"/>
    <property type="molecule type" value="Genomic_DNA"/>
</dbReference>
<feature type="chain" id="PRO_5047282135" evidence="1">
    <location>
        <begin position="19"/>
        <end position="395"/>
    </location>
</feature>
<sequence length="395" mass="46060">MRQVFGICLWLLATFVSASEFEPAKIELKERLFFRPTLELELGHDDNLLNTGGDSLSSSFMRVSPDLWLTWGRRISHIRTHYQLDATSYFDSSADNYVDHLFDVIGHHEFTARHRIDGEYQYQRGHEERGTGLAEFVVLAEPIEYSKHRVELGYGFGAEAAKMQIGVKLGFEDRKYENFRRDLTEYRDYDDVSYGADVSWRLGQRTSLLFDGRYSDRRYDRINPLGSSRDSSTLRFLTGVSWEASGKTEGRVTFGLEEKNFDDGNREDFSGFSWDVGVIWRPRSYSTVELSSARAAKDPFTAGDYVAESVYQLGWTHYWRERIATQLDYRFENDDYTGVSREDDIHSVHFGVIYEFRRWLKFEPYIHYYDRSSSRALDAINYDKSRFGLLATIAM</sequence>
<dbReference type="InterPro" id="IPR018759">
    <property type="entry name" value="BBP2_2"/>
</dbReference>
<dbReference type="SUPFAM" id="SSF56935">
    <property type="entry name" value="Porins"/>
    <property type="match status" value="1"/>
</dbReference>
<keyword evidence="1" id="KW-0732">Signal</keyword>
<reference evidence="3" key="1">
    <citation type="journal article" date="2019" name="Int. J. Syst. Evol. Microbiol.">
        <title>The Global Catalogue of Microorganisms (GCM) 10K type strain sequencing project: providing services to taxonomists for standard genome sequencing and annotation.</title>
        <authorList>
            <consortium name="The Broad Institute Genomics Platform"/>
            <consortium name="The Broad Institute Genome Sequencing Center for Infectious Disease"/>
            <person name="Wu L."/>
            <person name="Ma J."/>
        </authorList>
    </citation>
    <scope>NUCLEOTIDE SEQUENCE [LARGE SCALE GENOMIC DNA]</scope>
    <source>
        <strain evidence="3">JCM 18401</strain>
    </source>
</reference>
<organism evidence="2 3">
    <name type="scientific">Ferrimonas pelagia</name>
    <dbReference type="NCBI Taxonomy" id="1177826"/>
    <lineage>
        <taxon>Bacteria</taxon>
        <taxon>Pseudomonadati</taxon>
        <taxon>Pseudomonadota</taxon>
        <taxon>Gammaproteobacteria</taxon>
        <taxon>Alteromonadales</taxon>
        <taxon>Ferrimonadaceae</taxon>
        <taxon>Ferrimonas</taxon>
    </lineage>
</organism>
<accession>A0ABP9EZG7</accession>
<evidence type="ECO:0000313" key="3">
    <source>
        <dbReference type="Proteomes" id="UP001499988"/>
    </source>
</evidence>
<comment type="caution">
    <text evidence="2">The sequence shown here is derived from an EMBL/GenBank/DDBJ whole genome shotgun (WGS) entry which is preliminary data.</text>
</comment>
<proteinExistence type="predicted"/>
<name>A0ABP9EZG7_9GAMM</name>
<gene>
    <name evidence="2" type="primary">vpsM</name>
    <name evidence="2" type="ORF">GCM10023333_25090</name>
</gene>
<feature type="signal peptide" evidence="1">
    <location>
        <begin position="1"/>
        <end position="18"/>
    </location>
</feature>
<protein>
    <submittedName>
        <fullName evidence="2">Exopolysaccharide biosynthesis beta-barrel protein VpsM</fullName>
    </submittedName>
</protein>
<evidence type="ECO:0000313" key="2">
    <source>
        <dbReference type="EMBL" id="GAA4890836.1"/>
    </source>
</evidence>